<dbReference type="GO" id="GO:0016491">
    <property type="term" value="F:oxidoreductase activity"/>
    <property type="evidence" value="ECO:0007669"/>
    <property type="project" value="UniProtKB-KW"/>
</dbReference>
<dbReference type="OrthoDB" id="9803333at2"/>
<dbReference type="Pfam" id="PF13561">
    <property type="entry name" value="adh_short_C2"/>
    <property type="match status" value="1"/>
</dbReference>
<evidence type="ECO:0000256" key="1">
    <source>
        <dbReference type="ARBA" id="ARBA00006484"/>
    </source>
</evidence>
<keyword evidence="2" id="KW-0560">Oxidoreductase</keyword>
<evidence type="ECO:0000313" key="3">
    <source>
        <dbReference type="EMBL" id="RXR32611.1"/>
    </source>
</evidence>
<gene>
    <name evidence="3" type="ORF">EQG68_07225</name>
</gene>
<dbReference type="InterPro" id="IPR036291">
    <property type="entry name" value="NAD(P)-bd_dom_sf"/>
</dbReference>
<dbReference type="Proteomes" id="UP000289734">
    <property type="component" value="Unassembled WGS sequence"/>
</dbReference>
<comment type="caution">
    <text evidence="3">The sequence shown here is derived from an EMBL/GenBank/DDBJ whole genome shotgun (WGS) entry which is preliminary data.</text>
</comment>
<dbReference type="RefSeq" id="WP_129464135.1">
    <property type="nucleotide sequence ID" value="NZ_JACSXZ010000001.1"/>
</dbReference>
<dbReference type="PANTHER" id="PTHR43477:SF1">
    <property type="entry name" value="DIHYDROANTICAPSIN 7-DEHYDROGENASE"/>
    <property type="match status" value="1"/>
</dbReference>
<dbReference type="InterPro" id="IPR051122">
    <property type="entry name" value="SDR_DHRS6-like"/>
</dbReference>
<dbReference type="PRINTS" id="PR00081">
    <property type="entry name" value="GDHRDH"/>
</dbReference>
<dbReference type="Gene3D" id="3.40.50.720">
    <property type="entry name" value="NAD(P)-binding Rossmann-like Domain"/>
    <property type="match status" value="2"/>
</dbReference>
<sequence length="259" mass="28507">MVNEFQHTWAIILGGSSGLGLASAKKLAESGMNICIIHRNTRVELPGIEREFESIKSIGISFLSFNIDALQPEKRQEIIRKIKSEIGSEKVKCLINSIAKGSLKSMTTENSLTTDDFLLTINAMAISLYDWTKAIFDAEMFHQDARIISFTSEGSLKPIPNYGAVSAAKATLEAISRQIAFEFAPVGIKSNCIQAGVTNTKSLQLIPNSEKIKEIAIKRNPFKRLTEPEDVANVVYLLCKEEAKWINGTIIKVDGGESL</sequence>
<dbReference type="AlphaFoldDB" id="A0A4Q1KRC8"/>
<evidence type="ECO:0000256" key="2">
    <source>
        <dbReference type="ARBA" id="ARBA00023002"/>
    </source>
</evidence>
<reference evidence="4" key="1">
    <citation type="submission" date="2019-01" db="EMBL/GenBank/DDBJ databases">
        <title>Cytophagaceae bacterium strain CAR-16.</title>
        <authorList>
            <person name="Chen W.-M."/>
        </authorList>
    </citation>
    <scope>NUCLEOTIDE SEQUENCE [LARGE SCALE GENOMIC DNA]</scope>
    <source>
        <strain evidence="4">ICH-30</strain>
    </source>
</reference>
<keyword evidence="4" id="KW-1185">Reference proteome</keyword>
<name>A0A4Q1KRC8_9FLAO</name>
<protein>
    <submittedName>
        <fullName evidence="3">SDR family oxidoreductase</fullName>
    </submittedName>
</protein>
<organism evidence="3 4">
    <name type="scientific">Flavobacterium piscinae</name>
    <dbReference type="NCBI Taxonomy" id="2506424"/>
    <lineage>
        <taxon>Bacteria</taxon>
        <taxon>Pseudomonadati</taxon>
        <taxon>Bacteroidota</taxon>
        <taxon>Flavobacteriia</taxon>
        <taxon>Flavobacteriales</taxon>
        <taxon>Flavobacteriaceae</taxon>
        <taxon>Flavobacterium</taxon>
    </lineage>
</organism>
<accession>A0A4Q1KRC8</accession>
<dbReference type="EMBL" id="SBKQ01000006">
    <property type="protein sequence ID" value="RXR32611.1"/>
    <property type="molecule type" value="Genomic_DNA"/>
</dbReference>
<proteinExistence type="inferred from homology"/>
<dbReference type="PANTHER" id="PTHR43477">
    <property type="entry name" value="DIHYDROANTICAPSIN 7-DEHYDROGENASE"/>
    <property type="match status" value="1"/>
</dbReference>
<comment type="similarity">
    <text evidence="1">Belongs to the short-chain dehydrogenases/reductases (SDR) family.</text>
</comment>
<dbReference type="InterPro" id="IPR002347">
    <property type="entry name" value="SDR_fam"/>
</dbReference>
<evidence type="ECO:0000313" key="4">
    <source>
        <dbReference type="Proteomes" id="UP000289734"/>
    </source>
</evidence>
<dbReference type="SUPFAM" id="SSF51735">
    <property type="entry name" value="NAD(P)-binding Rossmann-fold domains"/>
    <property type="match status" value="1"/>
</dbReference>